<keyword evidence="2" id="KW-1185">Reference proteome</keyword>
<evidence type="ECO:0000313" key="1">
    <source>
        <dbReference type="EMBL" id="UXH46389.1"/>
    </source>
</evidence>
<dbReference type="Proteomes" id="UP001064027">
    <property type="component" value="Chromosome"/>
</dbReference>
<organism evidence="1 2">
    <name type="scientific">Rossellomorea vietnamensis</name>
    <dbReference type="NCBI Taxonomy" id="218284"/>
    <lineage>
        <taxon>Bacteria</taxon>
        <taxon>Bacillati</taxon>
        <taxon>Bacillota</taxon>
        <taxon>Bacilli</taxon>
        <taxon>Bacillales</taxon>
        <taxon>Bacillaceae</taxon>
        <taxon>Rossellomorea</taxon>
    </lineage>
</organism>
<name>A0ACD4CD96_9BACI</name>
<proteinExistence type="predicted"/>
<protein>
    <submittedName>
        <fullName evidence="1">Helix-turn-helix domain-containing protein</fullName>
    </submittedName>
</protein>
<gene>
    <name evidence="1" type="ORF">N5C46_10215</name>
</gene>
<dbReference type="EMBL" id="CP104558">
    <property type="protein sequence ID" value="UXH46389.1"/>
    <property type="molecule type" value="Genomic_DNA"/>
</dbReference>
<sequence length="293" mass="34372">MNIVDKNIEYYRKRAGMTRKDLAEGICDESTLFRIEKGSQNPRLDLLFEISKKLKIPLKFLMSELPFSDFKEIEKYKQLCREHTYYQDYEALSLTIEQFENLIEQNSDHVEYLTNKKFITWNKAILLHVRDKNLIKAEEQLHSILDTKLRTEFDIGVCNSLGLVKLSKDGVSIALEYFNKAYAAIEELPQLEDHTLTPRVAYNVAYCHVKNGQFNEATTLAYQIIGLLESKQLSFILGKTKHMLGKIHKMCGEYEQAKEYLLEAQFLFRLEKNEAYYLKTEEDLNEVRLLLEK</sequence>
<reference evidence="1" key="1">
    <citation type="submission" date="2022-09" db="EMBL/GenBank/DDBJ databases">
        <title>Complete genome sequence of Rossellomorea vietnamensis strain RL-WG62, a newly isolated PGPR with the potential for plant salinity stress alleviation.</title>
        <authorList>
            <person name="Ren L."/>
            <person name="Wang G."/>
            <person name="Hu H."/>
        </authorList>
    </citation>
    <scope>NUCLEOTIDE SEQUENCE</scope>
    <source>
        <strain evidence="1">RL-WG62</strain>
    </source>
</reference>
<evidence type="ECO:0000313" key="2">
    <source>
        <dbReference type="Proteomes" id="UP001064027"/>
    </source>
</evidence>
<accession>A0ACD4CD96</accession>